<name>A0ABD5ZDW0_9EURY</name>
<sequence>MAGTAQYLLVLHHLEEDEGPPVSPGDVAAELDRSPSATTEMLQRLADRGLLTYEPYEGATLTEDGRRTAETHLQEYLTLCRFCRDVLHLDESEDEAMQLVGSISPLVLDRLSSTLLADEPAVATSD</sequence>
<reference evidence="2 3" key="1">
    <citation type="journal article" date="2019" name="Int. J. Syst. Evol. Microbiol.">
        <title>The Global Catalogue of Microorganisms (GCM) 10K type strain sequencing project: providing services to taxonomists for standard genome sequencing and annotation.</title>
        <authorList>
            <consortium name="The Broad Institute Genomics Platform"/>
            <consortium name="The Broad Institute Genome Sequencing Center for Infectious Disease"/>
            <person name="Wu L."/>
            <person name="Ma J."/>
        </authorList>
    </citation>
    <scope>NUCLEOTIDE SEQUENCE [LARGE SCALE GENOMIC DNA]</scope>
    <source>
        <strain evidence="2 3">DSM 29988</strain>
    </source>
</reference>
<proteinExistence type="predicted"/>
<dbReference type="Proteomes" id="UP001596481">
    <property type="component" value="Unassembled WGS sequence"/>
</dbReference>
<dbReference type="PANTHER" id="PTHR33238:SF7">
    <property type="entry name" value="IRON-DEPENDENT TRANSCRIPTIONAL REGULATOR"/>
    <property type="match status" value="1"/>
</dbReference>
<dbReference type="SMART" id="SM00529">
    <property type="entry name" value="HTH_DTXR"/>
    <property type="match status" value="1"/>
</dbReference>
<comment type="caution">
    <text evidence="2">The sequence shown here is derived from an EMBL/GenBank/DDBJ whole genome shotgun (WGS) entry which is preliminary data.</text>
</comment>
<dbReference type="InterPro" id="IPR022689">
    <property type="entry name" value="Iron_dep_repressor"/>
</dbReference>
<accession>A0ABD5ZDW0</accession>
<dbReference type="RefSeq" id="WP_390222638.1">
    <property type="nucleotide sequence ID" value="NZ_JBHTAA010000002.1"/>
</dbReference>
<dbReference type="EMBL" id="JBHTAA010000002">
    <property type="protein sequence ID" value="MFC7203299.1"/>
    <property type="molecule type" value="Genomic_DNA"/>
</dbReference>
<feature type="domain" description="HTH dtxR-type" evidence="1">
    <location>
        <begin position="1"/>
        <end position="62"/>
    </location>
</feature>
<organism evidence="2 3">
    <name type="scientific">Haloferax namakaokahaiae</name>
    <dbReference type="NCBI Taxonomy" id="1748331"/>
    <lineage>
        <taxon>Archaea</taxon>
        <taxon>Methanobacteriati</taxon>
        <taxon>Methanobacteriota</taxon>
        <taxon>Stenosarchaea group</taxon>
        <taxon>Halobacteria</taxon>
        <taxon>Halobacteriales</taxon>
        <taxon>Haloferacaceae</taxon>
        <taxon>Haloferax</taxon>
    </lineage>
</organism>
<evidence type="ECO:0000259" key="1">
    <source>
        <dbReference type="PROSITE" id="PS50944"/>
    </source>
</evidence>
<dbReference type="Pfam" id="PF01325">
    <property type="entry name" value="Fe_dep_repress"/>
    <property type="match status" value="1"/>
</dbReference>
<dbReference type="SUPFAM" id="SSF46785">
    <property type="entry name" value="Winged helix' DNA-binding domain"/>
    <property type="match status" value="1"/>
</dbReference>
<keyword evidence="3" id="KW-1185">Reference proteome</keyword>
<dbReference type="InterPro" id="IPR036390">
    <property type="entry name" value="WH_DNA-bd_sf"/>
</dbReference>
<dbReference type="AlphaFoldDB" id="A0ABD5ZDW0"/>
<dbReference type="Gene3D" id="1.10.10.10">
    <property type="entry name" value="Winged helix-like DNA-binding domain superfamily/Winged helix DNA-binding domain"/>
    <property type="match status" value="1"/>
</dbReference>
<dbReference type="InterPro" id="IPR036388">
    <property type="entry name" value="WH-like_DNA-bd_sf"/>
</dbReference>
<evidence type="ECO:0000313" key="2">
    <source>
        <dbReference type="EMBL" id="MFC7203299.1"/>
    </source>
</evidence>
<gene>
    <name evidence="2" type="ORF">ACFQJC_07210</name>
</gene>
<dbReference type="InterPro" id="IPR050536">
    <property type="entry name" value="DtxR_MntR_Metal-Reg"/>
</dbReference>
<protein>
    <submittedName>
        <fullName evidence="2">Metal-dependent transcriptional regulator</fullName>
    </submittedName>
</protein>
<dbReference type="PROSITE" id="PS50944">
    <property type="entry name" value="HTH_DTXR"/>
    <property type="match status" value="1"/>
</dbReference>
<evidence type="ECO:0000313" key="3">
    <source>
        <dbReference type="Proteomes" id="UP001596481"/>
    </source>
</evidence>
<dbReference type="InterPro" id="IPR022687">
    <property type="entry name" value="HTH_DTXR"/>
</dbReference>
<dbReference type="PANTHER" id="PTHR33238">
    <property type="entry name" value="IRON (METAL) DEPENDENT REPRESSOR, DTXR FAMILY"/>
    <property type="match status" value="1"/>
</dbReference>